<reference evidence="1" key="1">
    <citation type="submission" date="2022-03" db="EMBL/GenBank/DDBJ databases">
        <title>Identification of a novel bacterium isolated from mangrove sediments.</title>
        <authorList>
            <person name="Pan X."/>
        </authorList>
    </citation>
    <scope>NUCLEOTIDE SEQUENCE</scope>
    <source>
        <strain evidence="1">B2580</strain>
    </source>
</reference>
<evidence type="ECO:0000313" key="1">
    <source>
        <dbReference type="EMBL" id="MCJ2179105.1"/>
    </source>
</evidence>
<organism evidence="1 2">
    <name type="scientific">Novosphingobium album</name>
    <name type="common">ex Hu et al. 2023</name>
    <dbReference type="NCBI Taxonomy" id="2930093"/>
    <lineage>
        <taxon>Bacteria</taxon>
        <taxon>Pseudomonadati</taxon>
        <taxon>Pseudomonadota</taxon>
        <taxon>Alphaproteobacteria</taxon>
        <taxon>Sphingomonadales</taxon>
        <taxon>Sphingomonadaceae</taxon>
        <taxon>Novosphingobium</taxon>
    </lineage>
</organism>
<dbReference type="Proteomes" id="UP001162880">
    <property type="component" value="Unassembled WGS sequence"/>
</dbReference>
<name>A0ABT0B264_9SPHN</name>
<keyword evidence="2" id="KW-1185">Reference proteome</keyword>
<evidence type="ECO:0000313" key="2">
    <source>
        <dbReference type="Proteomes" id="UP001162880"/>
    </source>
</evidence>
<protein>
    <submittedName>
        <fullName evidence="1">Uncharacterized protein</fullName>
    </submittedName>
</protein>
<dbReference type="RefSeq" id="WP_243993748.1">
    <property type="nucleotide sequence ID" value="NZ_JALHLE010000015.1"/>
</dbReference>
<sequence length="91" mass="9619">MALEAEAIARIDALVAAIGNEADAGSVAYALQRLLPGFTLRQCDASDVLEDPFRSVGPCDIHMLDTSNHCIRVTDNPEEATGILLAARVPA</sequence>
<dbReference type="EMBL" id="JALHLE010000015">
    <property type="protein sequence ID" value="MCJ2179105.1"/>
    <property type="molecule type" value="Genomic_DNA"/>
</dbReference>
<gene>
    <name evidence="1" type="ORF">MTR64_11055</name>
</gene>
<accession>A0ABT0B264</accession>
<comment type="caution">
    <text evidence="1">The sequence shown here is derived from an EMBL/GenBank/DDBJ whole genome shotgun (WGS) entry which is preliminary data.</text>
</comment>
<proteinExistence type="predicted"/>